<dbReference type="PANTHER" id="PTHR12714">
    <property type="entry name" value="PROTEIN-S ISOPRENYLCYSTEINE O-METHYLTRANSFERASE"/>
    <property type="match status" value="1"/>
</dbReference>
<evidence type="ECO:0000313" key="6">
    <source>
        <dbReference type="EMBL" id="OBZ71847.1"/>
    </source>
</evidence>
<dbReference type="OMA" id="SGIACCV"/>
<gene>
    <name evidence="6" type="primary">ICMT_2</name>
    <name evidence="6" type="ORF">A0H81_08105</name>
</gene>
<comment type="caution">
    <text evidence="6">The sequence shown here is derived from an EMBL/GenBank/DDBJ whole genome shotgun (WGS) entry which is preliminary data.</text>
</comment>
<comment type="similarity">
    <text evidence="5">Belongs to the class VI-like SAM-binding methyltransferase superfamily. Isoprenylcysteine carboxyl methyltransferase family.</text>
</comment>
<organism evidence="6 7">
    <name type="scientific">Grifola frondosa</name>
    <name type="common">Maitake</name>
    <name type="synonym">Polyporus frondosus</name>
    <dbReference type="NCBI Taxonomy" id="5627"/>
    <lineage>
        <taxon>Eukaryota</taxon>
        <taxon>Fungi</taxon>
        <taxon>Dikarya</taxon>
        <taxon>Basidiomycota</taxon>
        <taxon>Agaricomycotina</taxon>
        <taxon>Agaricomycetes</taxon>
        <taxon>Polyporales</taxon>
        <taxon>Grifolaceae</taxon>
        <taxon>Grifola</taxon>
    </lineage>
</organism>
<reference evidence="6 7" key="1">
    <citation type="submission" date="2016-03" db="EMBL/GenBank/DDBJ databases">
        <title>Whole genome sequencing of Grifola frondosa 9006-11.</title>
        <authorList>
            <person name="Min B."/>
            <person name="Park H."/>
            <person name="Kim J.-G."/>
            <person name="Cho H."/>
            <person name="Oh Y.-L."/>
            <person name="Kong W.-S."/>
            <person name="Choi I.-G."/>
        </authorList>
    </citation>
    <scope>NUCLEOTIDE SEQUENCE [LARGE SCALE GENOMIC DNA]</scope>
    <source>
        <strain evidence="6 7">9006-11</strain>
    </source>
</reference>
<evidence type="ECO:0000313" key="7">
    <source>
        <dbReference type="Proteomes" id="UP000092993"/>
    </source>
</evidence>
<dbReference type="EMBL" id="LUGG01000010">
    <property type="protein sequence ID" value="OBZ71847.1"/>
    <property type="molecule type" value="Genomic_DNA"/>
</dbReference>
<dbReference type="EC" id="2.1.1.100" evidence="5"/>
<evidence type="ECO:0000256" key="1">
    <source>
        <dbReference type="ARBA" id="ARBA00004141"/>
    </source>
</evidence>
<feature type="transmembrane region" description="Helical" evidence="5">
    <location>
        <begin position="194"/>
        <end position="213"/>
    </location>
</feature>
<evidence type="ECO:0000256" key="4">
    <source>
        <dbReference type="ARBA" id="ARBA00023136"/>
    </source>
</evidence>
<proteinExistence type="inferred from homology"/>
<dbReference type="STRING" id="5627.A0A1C7M5Q4"/>
<dbReference type="InterPro" id="IPR007269">
    <property type="entry name" value="ICMT_MeTrfase"/>
</dbReference>
<dbReference type="PANTHER" id="PTHR12714:SF9">
    <property type="entry name" value="PROTEIN-S-ISOPRENYLCYSTEINE O-METHYLTRANSFERASE"/>
    <property type="match status" value="1"/>
</dbReference>
<comment type="subcellular location">
    <subcellularLocation>
        <location evidence="5">Endoplasmic reticulum membrane</location>
        <topology evidence="5">Multi-pass membrane protein</topology>
    </subcellularLocation>
    <subcellularLocation>
        <location evidence="1">Membrane</location>
        <topology evidence="1">Multi-pass membrane protein</topology>
    </subcellularLocation>
</comment>
<dbReference type="GO" id="GO:0005789">
    <property type="term" value="C:endoplasmic reticulum membrane"/>
    <property type="evidence" value="ECO:0007669"/>
    <property type="project" value="UniProtKB-SubCell"/>
</dbReference>
<dbReference type="AlphaFoldDB" id="A0A1C7M5Q4"/>
<keyword evidence="4 5" id="KW-0472">Membrane</keyword>
<keyword evidence="5" id="KW-0489">Methyltransferase</keyword>
<keyword evidence="3 5" id="KW-1133">Transmembrane helix</keyword>
<sequence>METVSVFPHFTMSAASLLKVPLLLSAAYFSYCSGKSPQPPPKDSEAAKFDNVEKQASRTIFRFGPPTLRTIMIATCIAESAIIVAQNYRSHPLSRRVLDVLLQGASGSSIRTSRASVIGWALLAGGTLLRLVCYRHLGRFFTFELALHDNHKLVTSGPYSIVRHPSYSGIIAAVAGVVLIQLGAGSWWEALGLWRGFWGVACGLAWVAIWSVIPGSAAMRTRLEDIVLRREFGQEWEDWAKRTPYRLFPGIY</sequence>
<dbReference type="Pfam" id="PF04140">
    <property type="entry name" value="ICMT"/>
    <property type="match status" value="1"/>
</dbReference>
<accession>A0A1C7M5Q4</accession>
<keyword evidence="5" id="KW-0808">Transferase</keyword>
<keyword evidence="2 5" id="KW-0812">Transmembrane</keyword>
<evidence type="ECO:0000256" key="3">
    <source>
        <dbReference type="ARBA" id="ARBA00022989"/>
    </source>
</evidence>
<evidence type="ECO:0000256" key="5">
    <source>
        <dbReference type="RuleBase" id="RU362022"/>
    </source>
</evidence>
<protein>
    <recommendedName>
        <fullName evidence="5">Protein-S-isoprenylcysteine O-methyltransferase</fullName>
        <ecNumber evidence="5">2.1.1.100</ecNumber>
    </recommendedName>
</protein>
<comment type="caution">
    <text evidence="5">Lacks conserved residue(s) required for the propagation of feature annotation.</text>
</comment>
<keyword evidence="5" id="KW-0256">Endoplasmic reticulum</keyword>
<dbReference type="GO" id="GO:0004671">
    <property type="term" value="F:protein C-terminal S-isoprenylcysteine carboxyl O-methyltransferase activity"/>
    <property type="evidence" value="ECO:0007669"/>
    <property type="project" value="UniProtKB-EC"/>
</dbReference>
<feature type="transmembrane region" description="Helical" evidence="5">
    <location>
        <begin position="167"/>
        <end position="188"/>
    </location>
</feature>
<dbReference type="OrthoDB" id="422086at2759"/>
<evidence type="ECO:0000256" key="2">
    <source>
        <dbReference type="ARBA" id="ARBA00022692"/>
    </source>
</evidence>
<keyword evidence="5" id="KW-0949">S-adenosyl-L-methionine</keyword>
<feature type="transmembrane region" description="Helical" evidence="5">
    <location>
        <begin position="6"/>
        <end position="29"/>
    </location>
</feature>
<name>A0A1C7M5Q4_GRIFR</name>
<dbReference type="GO" id="GO:0032259">
    <property type="term" value="P:methylation"/>
    <property type="evidence" value="ECO:0007669"/>
    <property type="project" value="UniProtKB-KW"/>
</dbReference>
<dbReference type="Proteomes" id="UP000092993">
    <property type="component" value="Unassembled WGS sequence"/>
</dbReference>
<dbReference type="Gene3D" id="1.20.120.1630">
    <property type="match status" value="1"/>
</dbReference>
<keyword evidence="7" id="KW-1185">Reference proteome</keyword>
<comment type="catalytic activity">
    <reaction evidence="5">
        <text>[protein]-C-terminal S-[(2E,6E)-farnesyl]-L-cysteine + S-adenosyl-L-methionine = [protein]-C-terminal S-[(2E,6E)-farnesyl]-L-cysteine methyl ester + S-adenosyl-L-homocysteine</text>
        <dbReference type="Rhea" id="RHEA:21672"/>
        <dbReference type="Rhea" id="RHEA-COMP:12125"/>
        <dbReference type="Rhea" id="RHEA-COMP:12126"/>
        <dbReference type="ChEBI" id="CHEBI:57856"/>
        <dbReference type="ChEBI" id="CHEBI:59789"/>
        <dbReference type="ChEBI" id="CHEBI:90510"/>
        <dbReference type="ChEBI" id="CHEBI:90511"/>
        <dbReference type="EC" id="2.1.1.100"/>
    </reaction>
</comment>